<feature type="compositionally biased region" description="Polar residues" evidence="1">
    <location>
        <begin position="332"/>
        <end position="341"/>
    </location>
</feature>
<organism evidence="2 3">
    <name type="scientific">Spirodela intermedia</name>
    <name type="common">Intermediate duckweed</name>
    <dbReference type="NCBI Taxonomy" id="51605"/>
    <lineage>
        <taxon>Eukaryota</taxon>
        <taxon>Viridiplantae</taxon>
        <taxon>Streptophyta</taxon>
        <taxon>Embryophyta</taxon>
        <taxon>Tracheophyta</taxon>
        <taxon>Spermatophyta</taxon>
        <taxon>Magnoliopsida</taxon>
        <taxon>Liliopsida</taxon>
        <taxon>Araceae</taxon>
        <taxon>Lemnoideae</taxon>
        <taxon>Spirodela</taxon>
    </lineage>
</organism>
<feature type="compositionally biased region" description="Basic and acidic residues" evidence="1">
    <location>
        <begin position="106"/>
        <end position="115"/>
    </location>
</feature>
<evidence type="ECO:0000313" key="2">
    <source>
        <dbReference type="EMBL" id="CAA7395303.1"/>
    </source>
</evidence>
<gene>
    <name evidence="2" type="ORF">SI8410_04005964</name>
</gene>
<evidence type="ECO:0000313" key="3">
    <source>
        <dbReference type="Proteomes" id="UP000663760"/>
    </source>
</evidence>
<feature type="compositionally biased region" description="Polar residues" evidence="1">
    <location>
        <begin position="312"/>
        <end position="321"/>
    </location>
</feature>
<feature type="compositionally biased region" description="Gly residues" evidence="1">
    <location>
        <begin position="396"/>
        <end position="412"/>
    </location>
</feature>
<dbReference type="AlphaFoldDB" id="A0A7I8KC99"/>
<keyword evidence="3" id="KW-1185">Reference proteome</keyword>
<dbReference type="EMBL" id="LR746267">
    <property type="protein sequence ID" value="CAA7395303.1"/>
    <property type="molecule type" value="Genomic_DNA"/>
</dbReference>
<dbReference type="PANTHER" id="PTHR37736">
    <property type="entry name" value="GLYCINE-RICH PROTEIN"/>
    <property type="match status" value="1"/>
</dbReference>
<protein>
    <submittedName>
        <fullName evidence="2">Uncharacterized protein</fullName>
    </submittedName>
</protein>
<proteinExistence type="predicted"/>
<name>A0A7I8KC99_SPIIN</name>
<feature type="region of interest" description="Disordered" evidence="1">
    <location>
        <begin position="93"/>
        <end position="134"/>
    </location>
</feature>
<feature type="region of interest" description="Disordered" evidence="1">
    <location>
        <begin position="368"/>
        <end position="460"/>
    </location>
</feature>
<feature type="compositionally biased region" description="Gly residues" evidence="1">
    <location>
        <begin position="433"/>
        <end position="443"/>
    </location>
</feature>
<sequence>MATAGSSGAAAAEVVDGPVLSMMNKRLRALRKKYNRILQMEESVAQGKTLNKEQEEVFRSKPAIATLIEEYERLRQPLSAAVQEELALARASLVPPSAPPPLPSVEDDKQDRDQGETAVEAAEGTGTPQEPRRDREAAVEDLLNLLYFGCLFDVKSQSEFASMVFTRTHERESCLTYDYVTDDSTGFLLEGDLDLLSKLASLVISRPVHSGDSHKSALLGCVHRAKLWLGNSDQPIHPESSITYAGLRERLNRILSSDYFTKAPEMKAPADVAVAVGKYQVQVSSSAGVPPSSAVADAPPAHYQEKEETPESFESSDSGYDQSGPVDHSPKNESGSLNATGDANAVHPERYQNQRDADLNELQYGHRRPYQNQRGGGRGGGGAAAAGRGRRDYANGRGGRAARGGGGGGGYQNGRSQYYDSGYYPRNYYNPRGRGGSRGGGGPAMYSHVAPEDVELQAST</sequence>
<feature type="region of interest" description="Disordered" evidence="1">
    <location>
        <begin position="285"/>
        <end position="347"/>
    </location>
</feature>
<evidence type="ECO:0000256" key="1">
    <source>
        <dbReference type="SAM" id="MobiDB-lite"/>
    </source>
</evidence>
<dbReference type="Proteomes" id="UP000663760">
    <property type="component" value="Chromosome 4"/>
</dbReference>
<reference evidence="2" key="1">
    <citation type="submission" date="2020-02" db="EMBL/GenBank/DDBJ databases">
        <authorList>
            <person name="Scholz U."/>
            <person name="Mascher M."/>
            <person name="Fiebig A."/>
        </authorList>
    </citation>
    <scope>NUCLEOTIDE SEQUENCE</scope>
</reference>
<feature type="compositionally biased region" description="Gly residues" evidence="1">
    <location>
        <begin position="374"/>
        <end position="384"/>
    </location>
</feature>
<dbReference type="OrthoDB" id="69150at2759"/>
<feature type="compositionally biased region" description="Low complexity" evidence="1">
    <location>
        <begin position="285"/>
        <end position="301"/>
    </location>
</feature>
<feature type="compositionally biased region" description="Low complexity" evidence="1">
    <location>
        <begin position="421"/>
        <end position="432"/>
    </location>
</feature>
<dbReference type="PANTHER" id="PTHR37736:SF1">
    <property type="entry name" value="GLYCINE-RICH PROTEIN"/>
    <property type="match status" value="1"/>
</dbReference>
<accession>A0A7I8KC99</accession>